<dbReference type="Pfam" id="PF12850">
    <property type="entry name" value="Metallophos_2"/>
    <property type="match status" value="1"/>
</dbReference>
<dbReference type="RefSeq" id="WP_289608192.1">
    <property type="nucleotide sequence ID" value="NZ_JAUDCG010000042.1"/>
</dbReference>
<dbReference type="EC" id="3.1.4.-" evidence="2"/>
<protein>
    <recommendedName>
        <fullName evidence="2">Phosphoesterase</fullName>
        <ecNumber evidence="2">3.1.4.-</ecNumber>
    </recommendedName>
</protein>
<dbReference type="EMBL" id="JAUDCG010000042">
    <property type="protein sequence ID" value="MDM8157748.1"/>
    <property type="molecule type" value="Genomic_DNA"/>
</dbReference>
<dbReference type="InterPro" id="IPR024654">
    <property type="entry name" value="Calcineurin-like_PHP_lpxH"/>
</dbReference>
<keyword evidence="2" id="KW-0479">Metal-binding</keyword>
<evidence type="ECO:0000313" key="4">
    <source>
        <dbReference type="EMBL" id="MDM8157748.1"/>
    </source>
</evidence>
<dbReference type="Proteomes" id="UP001529340">
    <property type="component" value="Unassembled WGS sequence"/>
</dbReference>
<gene>
    <name evidence="4" type="ORF">QUV96_08865</name>
</gene>
<proteinExistence type="inferred from homology"/>
<comment type="caution">
    <text evidence="4">The sequence shown here is derived from an EMBL/GenBank/DDBJ whole genome shotgun (WGS) entry which is preliminary data.</text>
</comment>
<evidence type="ECO:0000313" key="5">
    <source>
        <dbReference type="Proteomes" id="UP001529340"/>
    </source>
</evidence>
<dbReference type="InterPro" id="IPR029052">
    <property type="entry name" value="Metallo-depent_PP-like"/>
</dbReference>
<name>A0ABT7UDP5_9FIRM</name>
<dbReference type="NCBIfam" id="TIGR00040">
    <property type="entry name" value="yfcE"/>
    <property type="match status" value="1"/>
</dbReference>
<dbReference type="SUPFAM" id="SSF56300">
    <property type="entry name" value="Metallo-dependent phosphatases"/>
    <property type="match status" value="1"/>
</dbReference>
<dbReference type="Gene3D" id="3.60.21.10">
    <property type="match status" value="1"/>
</dbReference>
<feature type="domain" description="Calcineurin-like phosphoesterase" evidence="3">
    <location>
        <begin position="3"/>
        <end position="164"/>
    </location>
</feature>
<dbReference type="InterPro" id="IPR000979">
    <property type="entry name" value="Phosphodiesterase_MJ0936/Vps29"/>
</dbReference>
<comment type="cofactor">
    <cofactor evidence="2">
        <name>a divalent metal cation</name>
        <dbReference type="ChEBI" id="CHEBI:60240"/>
    </cofactor>
</comment>
<keyword evidence="5" id="KW-1185">Reference proteome</keyword>
<reference evidence="4 5" key="1">
    <citation type="submission" date="2023-06" db="EMBL/GenBank/DDBJ databases">
        <title>Identification and characterization of horizontal gene transfer across gut microbiota members of farm animals based on homology search.</title>
        <authorList>
            <person name="Schwarzerova J."/>
            <person name="Nykrynova M."/>
            <person name="Jureckova K."/>
            <person name="Cejkova D."/>
            <person name="Rychlik I."/>
        </authorList>
    </citation>
    <scope>NUCLEOTIDE SEQUENCE [LARGE SCALE GENOMIC DNA]</scope>
    <source>
        <strain evidence="4 5">ET39</strain>
    </source>
</reference>
<reference evidence="5" key="2">
    <citation type="submission" date="2023-06" db="EMBL/GenBank/DDBJ databases">
        <title>Identification and characterization of horizontal gene transfer across gut microbiota members of farm animals based on homology search.</title>
        <authorList>
            <person name="Zeman M."/>
            <person name="Kubasova T."/>
            <person name="Jahodarova E."/>
            <person name="Nykrynova M."/>
            <person name="Rychlik I."/>
        </authorList>
    </citation>
    <scope>NUCLEOTIDE SEQUENCE [LARGE SCALE GENOMIC DNA]</scope>
    <source>
        <strain evidence="5">ET39</strain>
    </source>
</reference>
<organism evidence="4 5">
    <name type="scientific">Amedibacillus dolichus</name>
    <dbReference type="NCBI Taxonomy" id="31971"/>
    <lineage>
        <taxon>Bacteria</taxon>
        <taxon>Bacillati</taxon>
        <taxon>Bacillota</taxon>
        <taxon>Erysipelotrichia</taxon>
        <taxon>Erysipelotrichales</taxon>
        <taxon>Erysipelotrichaceae</taxon>
        <taxon>Amedibacillus</taxon>
    </lineage>
</organism>
<comment type="similarity">
    <text evidence="1 2">Belongs to the metallophosphoesterase superfamily. YfcE family.</text>
</comment>
<reference evidence="4 5" key="3">
    <citation type="submission" date="2023-06" db="EMBL/GenBank/DDBJ databases">
        <authorList>
            <person name="Zeman M."/>
            <person name="Kubasova T."/>
            <person name="Jahodarova E."/>
            <person name="Nykrynova M."/>
            <person name="Rychlik I."/>
        </authorList>
    </citation>
    <scope>NUCLEOTIDE SEQUENCE [LARGE SCALE GENOMIC DNA]</scope>
    <source>
        <strain evidence="4 5">ET39</strain>
    </source>
</reference>
<accession>A0ABT7UDP5</accession>
<evidence type="ECO:0000256" key="1">
    <source>
        <dbReference type="ARBA" id="ARBA00008950"/>
    </source>
</evidence>
<evidence type="ECO:0000256" key="2">
    <source>
        <dbReference type="RuleBase" id="RU362039"/>
    </source>
</evidence>
<sequence>MKRILLISDSHGEQARVRRIRRMHASMDVCIHLGDIGFDPKRLRGFYIVQGNHDPASYGLVQQQILELEGCRILLLHGHQLEMEAAAAMQGRADEEDTYAAFLRQIEIAGARRARACGCQALFHGHTHMRLDQEVEGVRILNPGSLFFNREEALASYACVDLDNGQIRCQFHLLPLPHN</sequence>
<evidence type="ECO:0000259" key="3">
    <source>
        <dbReference type="Pfam" id="PF12850"/>
    </source>
</evidence>